<dbReference type="HOGENOM" id="CLU_617817_0_0_9"/>
<gene>
    <name evidence="1" type="ORF">Desgi_2063</name>
</gene>
<proteinExistence type="predicted"/>
<name>R4KEB7_9FIRM</name>
<dbReference type="eggNOG" id="COG3552">
    <property type="taxonomic scope" value="Bacteria"/>
</dbReference>
<reference evidence="1 2" key="1">
    <citation type="submission" date="2012-01" db="EMBL/GenBank/DDBJ databases">
        <title>Complete sequence of Desulfotomaculum gibsoniae DSM 7213.</title>
        <authorList>
            <consortium name="US DOE Joint Genome Institute"/>
            <person name="Lucas S."/>
            <person name="Han J."/>
            <person name="Lapidus A."/>
            <person name="Cheng J.-F."/>
            <person name="Goodwin L."/>
            <person name="Pitluck S."/>
            <person name="Peters L."/>
            <person name="Ovchinnikova G."/>
            <person name="Teshima H."/>
            <person name="Detter J.C."/>
            <person name="Han C."/>
            <person name="Tapia R."/>
            <person name="Land M."/>
            <person name="Hauser L."/>
            <person name="Kyrpides N."/>
            <person name="Ivanova N."/>
            <person name="Pagani I."/>
            <person name="Parshina S."/>
            <person name="Plugge C."/>
            <person name="Muyzer G."/>
            <person name="Kuever J."/>
            <person name="Ivanova A."/>
            <person name="Nazina T."/>
            <person name="Klenk H.-P."/>
            <person name="Brambilla E."/>
            <person name="Spring S."/>
            <person name="Stams A.F."/>
            <person name="Woyke T."/>
        </authorList>
    </citation>
    <scope>NUCLEOTIDE SEQUENCE [LARGE SCALE GENOMIC DNA]</scope>
    <source>
        <strain evidence="1 2">DSM 7213</strain>
    </source>
</reference>
<dbReference type="PANTHER" id="PTHR39338">
    <property type="entry name" value="BLL5662 PROTEIN-RELATED"/>
    <property type="match status" value="1"/>
</dbReference>
<evidence type="ECO:0000313" key="2">
    <source>
        <dbReference type="Proteomes" id="UP000013520"/>
    </source>
</evidence>
<evidence type="ECO:0000313" key="1">
    <source>
        <dbReference type="EMBL" id="AGL01498.1"/>
    </source>
</evidence>
<protein>
    <submittedName>
        <fullName evidence="1">Protein containing von Willebrand factor type A (VWA) domain</fullName>
    </submittedName>
</protein>
<dbReference type="KEGG" id="dgi:Desgi_2063"/>
<dbReference type="OrthoDB" id="9790469at2"/>
<dbReference type="InterPro" id="IPR008912">
    <property type="entry name" value="Uncharacterised_CoxE"/>
</dbReference>
<dbReference type="STRING" id="767817.Desgi_2063"/>
<dbReference type="Proteomes" id="UP000013520">
    <property type="component" value="Chromosome"/>
</dbReference>
<dbReference type="AlphaFoldDB" id="R4KEB7"/>
<dbReference type="PANTHER" id="PTHR39338:SF5">
    <property type="entry name" value="BLR6139 PROTEIN"/>
    <property type="match status" value="1"/>
</dbReference>
<keyword evidence="2" id="KW-1185">Reference proteome</keyword>
<accession>R4KEB7</accession>
<dbReference type="EMBL" id="CP003273">
    <property type="protein sequence ID" value="AGL01498.1"/>
    <property type="molecule type" value="Genomic_DNA"/>
</dbReference>
<sequence length="443" mass="48968">MYASIIEAVNHLRKAGLPISPGELLDFCRAMQIIELRGEDALTAALCTLAKDKHAGDTLAAAIADYLHAKAADDHLIIPPAINIRAAVANQPRLKDQEFLNRLQNIKDSIRHEIMLLNEANIPRNSGTGPGPNCSGGGGKTIDKQRSTFANARCNGTGVLSANNGLNRQPDNAQHKAINNRQGKPQKKAYPPGPTNLQQLDLAQADGEQLAEINKILTSIGRRLAAYKGYRKKPSTSGIVDMRRTVRQASARGGLPLVLKKMQRVPGKPRICTMCDLSGSMAPYSVFFLQLLVSLQHKFSKMKSFAFVDRIAEVTDLAVTTGQAWNIAARTILREARISNTGFSNYGLVWEQFNQDFLHTLTPQTTLIILGDARNNWQPDGIEYLSSITSRCRRTIWLNPLPRVSWSKNDCVMETYVPFCSLVLECRNVLQLSQAIREIISMQ</sequence>
<dbReference type="RefSeq" id="WP_006521924.1">
    <property type="nucleotide sequence ID" value="NC_021184.1"/>
</dbReference>
<dbReference type="Pfam" id="PF05762">
    <property type="entry name" value="VWA_CoxE"/>
    <property type="match status" value="1"/>
</dbReference>
<organism evidence="1 2">
    <name type="scientific">Desulfoscipio gibsoniae DSM 7213</name>
    <dbReference type="NCBI Taxonomy" id="767817"/>
    <lineage>
        <taxon>Bacteria</taxon>
        <taxon>Bacillati</taxon>
        <taxon>Bacillota</taxon>
        <taxon>Clostridia</taxon>
        <taxon>Eubacteriales</taxon>
        <taxon>Desulfallaceae</taxon>
        <taxon>Desulfoscipio</taxon>
    </lineage>
</organism>